<feature type="compositionally biased region" description="Basic residues" evidence="1">
    <location>
        <begin position="394"/>
        <end position="409"/>
    </location>
</feature>
<feature type="compositionally biased region" description="Basic and acidic residues" evidence="1">
    <location>
        <begin position="301"/>
        <end position="311"/>
    </location>
</feature>
<feature type="compositionally biased region" description="Basic and acidic residues" evidence="1">
    <location>
        <begin position="95"/>
        <end position="104"/>
    </location>
</feature>
<dbReference type="PANTHER" id="PTHR22093">
    <property type="entry name" value="LEUKOCYTE RECEPTOR CLUSTER LRC MEMBER 1"/>
    <property type="match status" value="1"/>
</dbReference>
<feature type="region of interest" description="Disordered" evidence="1">
    <location>
        <begin position="25"/>
        <end position="161"/>
    </location>
</feature>
<evidence type="ECO:0000256" key="1">
    <source>
        <dbReference type="SAM" id="MobiDB-lite"/>
    </source>
</evidence>
<feature type="compositionally biased region" description="Polar residues" evidence="1">
    <location>
        <begin position="65"/>
        <end position="74"/>
    </location>
</feature>
<sequence length="428" mass="50049">MPLHLLGKKSWNVYNPAAIERVRRDEAEAQRQAEEREKKALRDEADERVRLLRGGAPQPSDDSVKTIQVQSQDSAPRPAHRIQKRRLAGEDDTDCDIRIARERQVATTLSLKRQGPDEKEEDDSIVDSNGNISLIPVRHQHQQQLHNDSSGSAARKNSKIDEDPYTVYLSHAAGKDKDLATSKPWYYGGSSTGNDGLLTRAKWGDDSDRRRERESARIASQDPLAMMKRGVRQLREAEKQRQKWMEQRERDLREVEDLAVAAGPRRDKNRNMDDDGESQDRHHHHHHRRRRKRRDDNDGDGGGRDAEETISGRRRRRDKSKQRDDDSRDTTHKSKDVDEDSLDGFNLDEGYTNTTTTERRDRDRDRDRDRNRERSPNNDGNGDDKGGRLEDDRHHRRHDRHRHGHRHRSQRDDSPHHHHRHRRRSPDE</sequence>
<feature type="region of interest" description="Disordered" evidence="1">
    <location>
        <begin position="179"/>
        <end position="428"/>
    </location>
</feature>
<feature type="compositionally biased region" description="Basic and acidic residues" evidence="1">
    <location>
        <begin position="202"/>
        <end position="216"/>
    </location>
</feature>
<feature type="compositionally biased region" description="Basic and acidic residues" evidence="1">
    <location>
        <begin position="264"/>
        <end position="273"/>
    </location>
</feature>
<evidence type="ECO:0008006" key="4">
    <source>
        <dbReference type="Google" id="ProtNLM"/>
    </source>
</evidence>
<accession>A0AAN6ITA5</accession>
<evidence type="ECO:0000313" key="3">
    <source>
        <dbReference type="Proteomes" id="UP001161757"/>
    </source>
</evidence>
<reference evidence="2" key="1">
    <citation type="submission" date="2023-01" db="EMBL/GenBank/DDBJ databases">
        <title>Exophiala dermititidis isolated from Cystic Fibrosis Patient.</title>
        <authorList>
            <person name="Kurbessoian T."/>
            <person name="Crocker A."/>
            <person name="Murante D."/>
            <person name="Hogan D.A."/>
            <person name="Stajich J.E."/>
        </authorList>
    </citation>
    <scope>NUCLEOTIDE SEQUENCE</scope>
    <source>
        <strain evidence="2">Ex8</strain>
    </source>
</reference>
<dbReference type="EMBL" id="JAJGCB010000012">
    <property type="protein sequence ID" value="KAJ8989910.1"/>
    <property type="molecule type" value="Genomic_DNA"/>
</dbReference>
<comment type="caution">
    <text evidence="2">The sequence shown here is derived from an EMBL/GenBank/DDBJ whole genome shotgun (WGS) entry which is preliminary data.</text>
</comment>
<gene>
    <name evidence="2" type="ORF">HRR80_006051</name>
</gene>
<protein>
    <recommendedName>
        <fullName evidence="4">CBF1-interacting co-repressor CIR N-terminal domain-containing protein</fullName>
    </recommendedName>
</protein>
<dbReference type="AlphaFoldDB" id="A0AAN6ITA5"/>
<feature type="compositionally biased region" description="Basic residues" evidence="1">
    <location>
        <begin position="281"/>
        <end position="293"/>
    </location>
</feature>
<name>A0AAN6ITA5_EXODE</name>
<dbReference type="Proteomes" id="UP001161757">
    <property type="component" value="Unassembled WGS sequence"/>
</dbReference>
<feature type="compositionally biased region" description="Basic and acidic residues" evidence="1">
    <location>
        <begin position="357"/>
        <end position="393"/>
    </location>
</feature>
<feature type="compositionally biased region" description="Basic and acidic residues" evidence="1">
    <location>
        <begin position="321"/>
        <end position="336"/>
    </location>
</feature>
<dbReference type="InterPro" id="IPR039875">
    <property type="entry name" value="LENG1-like"/>
</dbReference>
<organism evidence="2 3">
    <name type="scientific">Exophiala dermatitidis</name>
    <name type="common">Black yeast-like fungus</name>
    <name type="synonym">Wangiella dermatitidis</name>
    <dbReference type="NCBI Taxonomy" id="5970"/>
    <lineage>
        <taxon>Eukaryota</taxon>
        <taxon>Fungi</taxon>
        <taxon>Dikarya</taxon>
        <taxon>Ascomycota</taxon>
        <taxon>Pezizomycotina</taxon>
        <taxon>Eurotiomycetes</taxon>
        <taxon>Chaetothyriomycetidae</taxon>
        <taxon>Chaetothyriales</taxon>
        <taxon>Herpotrichiellaceae</taxon>
        <taxon>Exophiala</taxon>
    </lineage>
</organism>
<dbReference type="PANTHER" id="PTHR22093:SF0">
    <property type="entry name" value="LEUKOCYTE RECEPTOR CLUSTER MEMBER 1"/>
    <property type="match status" value="1"/>
</dbReference>
<proteinExistence type="predicted"/>
<feature type="compositionally biased region" description="Polar residues" evidence="1">
    <location>
        <begin position="142"/>
        <end position="152"/>
    </location>
</feature>
<feature type="compositionally biased region" description="Basic residues" evidence="1">
    <location>
        <begin position="416"/>
        <end position="428"/>
    </location>
</feature>
<feature type="compositionally biased region" description="Basic and acidic residues" evidence="1">
    <location>
        <begin position="233"/>
        <end position="256"/>
    </location>
</feature>
<feature type="compositionally biased region" description="Basic and acidic residues" evidence="1">
    <location>
        <begin position="25"/>
        <end position="50"/>
    </location>
</feature>
<evidence type="ECO:0000313" key="2">
    <source>
        <dbReference type="EMBL" id="KAJ8989910.1"/>
    </source>
</evidence>